<comment type="similarity">
    <text evidence="4">Belongs to the SbcD family.</text>
</comment>
<dbReference type="InterPro" id="IPR029052">
    <property type="entry name" value="Metallo-depent_PP-like"/>
</dbReference>
<protein>
    <recommendedName>
        <fullName evidence="4">Nuclease SbcCD subunit D</fullName>
    </recommendedName>
</protein>
<reference evidence="6 7" key="1">
    <citation type="journal article" date="2022" name="Microbiol. Resour. Announc.">
        <title>Complete Genome Sequences of Thermus Strains Isolated from Senami Hot Spring in Japan.</title>
        <authorList>
            <person name="Miyazaki K."/>
        </authorList>
    </citation>
    <scope>NUCLEOTIDE SEQUENCE [LARGE SCALE GENOMIC DNA]</scope>
    <source>
        <strain evidence="6 7">SNM4-1</strain>
    </source>
</reference>
<dbReference type="CDD" id="cd00840">
    <property type="entry name" value="MPP_Mre11_N"/>
    <property type="match status" value="1"/>
</dbReference>
<keyword evidence="7" id="KW-1185">Reference proteome</keyword>
<evidence type="ECO:0000256" key="1">
    <source>
        <dbReference type="ARBA" id="ARBA00022722"/>
    </source>
</evidence>
<keyword evidence="4" id="KW-0255">Endonuclease</keyword>
<evidence type="ECO:0000256" key="4">
    <source>
        <dbReference type="RuleBase" id="RU363069"/>
    </source>
</evidence>
<accession>A0ABN6NGD9</accession>
<keyword evidence="3 4" id="KW-0269">Exonuclease</keyword>
<organism evidence="6 7">
    <name type="scientific">Thermus brockianus</name>
    <dbReference type="NCBI Taxonomy" id="56956"/>
    <lineage>
        <taxon>Bacteria</taxon>
        <taxon>Thermotogati</taxon>
        <taxon>Deinococcota</taxon>
        <taxon>Deinococci</taxon>
        <taxon>Thermales</taxon>
        <taxon>Thermaceae</taxon>
        <taxon>Thermus</taxon>
    </lineage>
</organism>
<dbReference type="Gene3D" id="3.60.21.10">
    <property type="match status" value="1"/>
</dbReference>
<keyword evidence="4" id="KW-0233">DNA recombination</keyword>
<comment type="function">
    <text evidence="4">SbcCD cleaves DNA hairpin structures. These structures can inhibit DNA replication and are intermediates in certain DNA recombination reactions. The complex acts as a 3'-&gt;5' double strand exonuclease that can open hairpins. It also has a 5' single-strand endonuclease activity.</text>
</comment>
<evidence type="ECO:0000256" key="3">
    <source>
        <dbReference type="ARBA" id="ARBA00022839"/>
    </source>
</evidence>
<proteinExistence type="inferred from homology"/>
<evidence type="ECO:0000313" key="6">
    <source>
        <dbReference type="EMBL" id="BDG16651.1"/>
    </source>
</evidence>
<comment type="subunit">
    <text evidence="4">Heterodimer of SbcC and SbcD.</text>
</comment>
<dbReference type="EMBL" id="AP025593">
    <property type="protein sequence ID" value="BDG16651.1"/>
    <property type="molecule type" value="Genomic_DNA"/>
</dbReference>
<keyword evidence="2 4" id="KW-0378">Hydrolase</keyword>
<dbReference type="Pfam" id="PF00149">
    <property type="entry name" value="Metallophos"/>
    <property type="match status" value="1"/>
</dbReference>
<dbReference type="PANTHER" id="PTHR30337">
    <property type="entry name" value="COMPONENT OF ATP-DEPENDENT DSDNA EXONUCLEASE"/>
    <property type="match status" value="1"/>
</dbReference>
<name>A0ABN6NGD9_THEBO</name>
<feature type="domain" description="Calcineurin-like phosphoesterase" evidence="5">
    <location>
        <begin position="5"/>
        <end position="95"/>
    </location>
</feature>
<evidence type="ECO:0000256" key="2">
    <source>
        <dbReference type="ARBA" id="ARBA00022801"/>
    </source>
</evidence>
<dbReference type="NCBIfam" id="TIGR00619">
    <property type="entry name" value="sbcd"/>
    <property type="match status" value="1"/>
</dbReference>
<evidence type="ECO:0000259" key="5">
    <source>
        <dbReference type="Pfam" id="PF00149"/>
    </source>
</evidence>
<dbReference type="PANTHER" id="PTHR30337:SF0">
    <property type="entry name" value="NUCLEASE SBCCD SUBUNIT D"/>
    <property type="match status" value="1"/>
</dbReference>
<dbReference type="SUPFAM" id="SSF56300">
    <property type="entry name" value="Metallo-dependent phosphatases"/>
    <property type="match status" value="1"/>
</dbReference>
<dbReference type="InterPro" id="IPR050535">
    <property type="entry name" value="DNA_Repair-Maintenance_Comp"/>
</dbReference>
<dbReference type="Proteomes" id="UP000831120">
    <property type="component" value="Chromosome"/>
</dbReference>
<sequence length="377" mass="41676">MGPVRLLHTADWHLGKVLRGVDRTPEIAQALEALLELVRKERVDLVVVAGDLFDRPQVSAEAEALAVEFFLRLRELGVPALVIAGNHDPKERLEALSPLLALAGAMVRGRPLFREEGGVVEVKGLRAALLPFVSERVLMKRLWQEAEERHRTYAENMRRILANLASPLMLGHFAVEGSKPGAGEFAFHLSESYAVPASALPTAARYLALGHLHRQQQVSEAPLAWYPGSLIQLDFGEGEEAERGALLVELPPSGPARVYPIRERWGKPLRTYRLAPEALDGRLEEIRNFPGYVRLVLEGRVSPAVKERLFQALPNLLAVESALALPEELQGQGRAELGLLEAYARYLEERGRKEEALVQGLKQVLMEVELEALAPGA</sequence>
<dbReference type="InterPro" id="IPR004593">
    <property type="entry name" value="SbcD"/>
</dbReference>
<evidence type="ECO:0000313" key="7">
    <source>
        <dbReference type="Proteomes" id="UP000831120"/>
    </source>
</evidence>
<gene>
    <name evidence="4 6" type="primary">sbcD</name>
    <name evidence="6" type="ORF">TbrSNM41_13850</name>
</gene>
<keyword evidence="4" id="KW-0235">DNA replication</keyword>
<dbReference type="InterPro" id="IPR004843">
    <property type="entry name" value="Calcineurin-like_PHP"/>
</dbReference>
<keyword evidence="1 4" id="KW-0540">Nuclease</keyword>
<dbReference type="InterPro" id="IPR041796">
    <property type="entry name" value="Mre11_N"/>
</dbReference>